<dbReference type="InterPro" id="IPR052196">
    <property type="entry name" value="Bact_Kbp"/>
</dbReference>
<dbReference type="EMBL" id="FQVN01000001">
    <property type="protein sequence ID" value="SHE79475.1"/>
    <property type="molecule type" value="Genomic_DNA"/>
</dbReference>
<feature type="signal peptide" evidence="4">
    <location>
        <begin position="1"/>
        <end position="40"/>
    </location>
</feature>
<dbReference type="PANTHER" id="PTHR34700:SF4">
    <property type="entry name" value="PHAGE-LIKE ELEMENT PBSX PROTEIN XKDP"/>
    <property type="match status" value="1"/>
</dbReference>
<dbReference type="InterPro" id="IPR036779">
    <property type="entry name" value="LysM_dom_sf"/>
</dbReference>
<organism evidence="6 7">
    <name type="scientific">Streptoalloteichus hindustanus</name>
    <dbReference type="NCBI Taxonomy" id="2017"/>
    <lineage>
        <taxon>Bacteria</taxon>
        <taxon>Bacillati</taxon>
        <taxon>Actinomycetota</taxon>
        <taxon>Actinomycetes</taxon>
        <taxon>Pseudonocardiales</taxon>
        <taxon>Pseudonocardiaceae</taxon>
        <taxon>Streptoalloteichus</taxon>
    </lineage>
</organism>
<dbReference type="InterPro" id="IPR023346">
    <property type="entry name" value="Lysozyme-like_dom_sf"/>
</dbReference>
<dbReference type="OrthoDB" id="1404170at2"/>
<evidence type="ECO:0000256" key="1">
    <source>
        <dbReference type="ARBA" id="ARBA00010830"/>
    </source>
</evidence>
<dbReference type="Pfam" id="PF01476">
    <property type="entry name" value="LysM"/>
    <property type="match status" value="1"/>
</dbReference>
<dbReference type="GO" id="GO:0016787">
    <property type="term" value="F:hydrolase activity"/>
    <property type="evidence" value="ECO:0007669"/>
    <property type="project" value="UniProtKB-KW"/>
</dbReference>
<dbReference type="RefSeq" id="WP_073480111.1">
    <property type="nucleotide sequence ID" value="NZ_FQVN01000001.1"/>
</dbReference>
<dbReference type="Pfam" id="PF06737">
    <property type="entry name" value="Transglycosylas"/>
    <property type="match status" value="1"/>
</dbReference>
<dbReference type="Gene3D" id="3.10.350.10">
    <property type="entry name" value="LysM domain"/>
    <property type="match status" value="1"/>
</dbReference>
<keyword evidence="7" id="KW-1185">Reference proteome</keyword>
<feature type="region of interest" description="Disordered" evidence="3">
    <location>
        <begin position="127"/>
        <end position="174"/>
    </location>
</feature>
<sequence length="227" mass="23181">MASYRGKHRKPSAAGKHIARLALAGVVIGTPVALAGTANAAPESTWDALAQCEAGGNWNTNTGNGFSGGLQFTPSTWKAYGGGQYAPNAHQASRQQQIAVAERVLQGQGWGAWPACTNKLGLRGGQAAAAPKAAPQKAAPKSAPKAATPQKAASKPVAPQKAAPKPAAPAAPVQKNGADYTVVAGDTLSGIAEKLGVQGGWHALYERNKDVVPNANLIFPGQQLDVR</sequence>
<keyword evidence="2" id="KW-0378">Hydrolase</keyword>
<evidence type="ECO:0000313" key="7">
    <source>
        <dbReference type="Proteomes" id="UP000184501"/>
    </source>
</evidence>
<reference evidence="6 7" key="1">
    <citation type="submission" date="2016-11" db="EMBL/GenBank/DDBJ databases">
        <authorList>
            <person name="Jaros S."/>
            <person name="Januszkiewicz K."/>
            <person name="Wedrychowicz H."/>
        </authorList>
    </citation>
    <scope>NUCLEOTIDE SEQUENCE [LARGE SCALE GENOMIC DNA]</scope>
    <source>
        <strain evidence="6 7">DSM 44523</strain>
    </source>
</reference>
<dbReference type="STRING" id="2017.SAMN05444320_1011104"/>
<dbReference type="SUPFAM" id="SSF53955">
    <property type="entry name" value="Lysozyme-like"/>
    <property type="match status" value="1"/>
</dbReference>
<dbReference type="CDD" id="cd13925">
    <property type="entry name" value="RPF"/>
    <property type="match status" value="1"/>
</dbReference>
<evidence type="ECO:0000256" key="3">
    <source>
        <dbReference type="SAM" id="MobiDB-lite"/>
    </source>
</evidence>
<dbReference type="CDD" id="cd00118">
    <property type="entry name" value="LysM"/>
    <property type="match status" value="1"/>
</dbReference>
<dbReference type="SMART" id="SM00257">
    <property type="entry name" value="LysM"/>
    <property type="match status" value="1"/>
</dbReference>
<proteinExistence type="inferred from homology"/>
<evidence type="ECO:0000256" key="2">
    <source>
        <dbReference type="ARBA" id="ARBA00022801"/>
    </source>
</evidence>
<dbReference type="PROSITE" id="PS51782">
    <property type="entry name" value="LYSM"/>
    <property type="match status" value="1"/>
</dbReference>
<evidence type="ECO:0000256" key="4">
    <source>
        <dbReference type="SAM" id="SignalP"/>
    </source>
</evidence>
<comment type="similarity">
    <text evidence="1">Belongs to the transglycosylase family. Rpf subfamily.</text>
</comment>
<dbReference type="Proteomes" id="UP000184501">
    <property type="component" value="Unassembled WGS sequence"/>
</dbReference>
<dbReference type="AlphaFoldDB" id="A0A1M4WE69"/>
<evidence type="ECO:0000313" key="6">
    <source>
        <dbReference type="EMBL" id="SHE79475.1"/>
    </source>
</evidence>
<dbReference type="InterPro" id="IPR010618">
    <property type="entry name" value="RPF"/>
</dbReference>
<dbReference type="PANTHER" id="PTHR34700">
    <property type="entry name" value="POTASSIUM BINDING PROTEIN KBP"/>
    <property type="match status" value="1"/>
</dbReference>
<keyword evidence="4" id="KW-0732">Signal</keyword>
<dbReference type="SUPFAM" id="SSF54106">
    <property type="entry name" value="LysM domain"/>
    <property type="match status" value="1"/>
</dbReference>
<accession>A0A1M4WE69</accession>
<protein>
    <submittedName>
        <fullName evidence="6">LysM domain-containing protein</fullName>
    </submittedName>
</protein>
<feature type="domain" description="LysM" evidence="5">
    <location>
        <begin position="178"/>
        <end position="226"/>
    </location>
</feature>
<evidence type="ECO:0000259" key="5">
    <source>
        <dbReference type="PROSITE" id="PS51782"/>
    </source>
</evidence>
<name>A0A1M4WE69_STRHI</name>
<feature type="chain" id="PRO_5013381904" evidence="4">
    <location>
        <begin position="41"/>
        <end position="227"/>
    </location>
</feature>
<gene>
    <name evidence="6" type="ORF">SAMN05444320_1011104</name>
</gene>
<dbReference type="InterPro" id="IPR018392">
    <property type="entry name" value="LysM"/>
</dbReference>
<dbReference type="Gene3D" id="1.10.530.10">
    <property type="match status" value="1"/>
</dbReference>